<keyword evidence="3" id="KW-1185">Reference proteome</keyword>
<sequence length="254" mass="27142">MRFLLALGLMLACPLASLAAANAATDPSTPVRRLQALMGLDATGWTLTQETPTALAWATPDHLIVQLGASDRDLVRDAYFTEQVAAQDHYRSWIAKHHGGLVEMQLHNESATPYDIATIKYKVGDADPHTAGIANIYMIHTSVLLPKNVGLLAIAARESEPVGTREAAVAGALAKEGRGQPQPMGLHDPYDARFDATATYLDSDARRWDSLAPTHVLSRERALMTQLLAKSKLPGISLSVAADLPAANAIAAAH</sequence>
<feature type="chain" id="PRO_5040937481" evidence="1">
    <location>
        <begin position="20"/>
        <end position="254"/>
    </location>
</feature>
<reference evidence="2" key="1">
    <citation type="submission" date="2021-11" db="EMBL/GenBank/DDBJ databases">
        <title>BS-T2-15 a new species belonging to the Comamonadaceae family isolated from the soil of a French oak forest.</title>
        <authorList>
            <person name="Mieszkin S."/>
            <person name="Alain K."/>
        </authorList>
    </citation>
    <scope>NUCLEOTIDE SEQUENCE</scope>
    <source>
        <strain evidence="2">BS-T2-15</strain>
    </source>
</reference>
<protein>
    <submittedName>
        <fullName evidence="2">Uncharacterized protein</fullName>
    </submittedName>
</protein>
<name>A0A9X1YPC2_9BURK</name>
<dbReference type="AlphaFoldDB" id="A0A9X1YPC2"/>
<keyword evidence="1" id="KW-0732">Signal</keyword>
<dbReference type="EMBL" id="JAJLJH010000007">
    <property type="protein sequence ID" value="MCK9688147.1"/>
    <property type="molecule type" value="Genomic_DNA"/>
</dbReference>
<gene>
    <name evidence="2" type="ORF">LPC04_20775</name>
</gene>
<organism evidence="2 3">
    <name type="scientific">Scleromatobacter humisilvae</name>
    <dbReference type="NCBI Taxonomy" id="2897159"/>
    <lineage>
        <taxon>Bacteria</taxon>
        <taxon>Pseudomonadati</taxon>
        <taxon>Pseudomonadota</taxon>
        <taxon>Betaproteobacteria</taxon>
        <taxon>Burkholderiales</taxon>
        <taxon>Sphaerotilaceae</taxon>
        <taxon>Scleromatobacter</taxon>
    </lineage>
</organism>
<proteinExistence type="predicted"/>
<evidence type="ECO:0000256" key="1">
    <source>
        <dbReference type="SAM" id="SignalP"/>
    </source>
</evidence>
<dbReference type="RefSeq" id="WP_275684191.1">
    <property type="nucleotide sequence ID" value="NZ_JAJLJH010000007.1"/>
</dbReference>
<evidence type="ECO:0000313" key="2">
    <source>
        <dbReference type="EMBL" id="MCK9688147.1"/>
    </source>
</evidence>
<comment type="caution">
    <text evidence="2">The sequence shown here is derived from an EMBL/GenBank/DDBJ whole genome shotgun (WGS) entry which is preliminary data.</text>
</comment>
<accession>A0A9X1YPC2</accession>
<evidence type="ECO:0000313" key="3">
    <source>
        <dbReference type="Proteomes" id="UP001139353"/>
    </source>
</evidence>
<feature type="signal peptide" evidence="1">
    <location>
        <begin position="1"/>
        <end position="19"/>
    </location>
</feature>
<dbReference type="Proteomes" id="UP001139353">
    <property type="component" value="Unassembled WGS sequence"/>
</dbReference>